<evidence type="ECO:0000256" key="1">
    <source>
        <dbReference type="ARBA" id="ARBA00022540"/>
    </source>
</evidence>
<dbReference type="AlphaFoldDB" id="A0AA35WZ20"/>
<dbReference type="SMART" id="SM00654">
    <property type="entry name" value="eIF6"/>
    <property type="match status" value="1"/>
</dbReference>
<keyword evidence="5" id="KW-1185">Reference proteome</keyword>
<organism evidence="4 5">
    <name type="scientific">Geodia barretti</name>
    <name type="common">Barrett's horny sponge</name>
    <dbReference type="NCBI Taxonomy" id="519541"/>
    <lineage>
        <taxon>Eukaryota</taxon>
        <taxon>Metazoa</taxon>
        <taxon>Porifera</taxon>
        <taxon>Demospongiae</taxon>
        <taxon>Heteroscleromorpha</taxon>
        <taxon>Tetractinellida</taxon>
        <taxon>Astrophorina</taxon>
        <taxon>Geodiidae</taxon>
        <taxon>Geodia</taxon>
    </lineage>
</organism>
<dbReference type="PANTHER" id="PTHR10784">
    <property type="entry name" value="TRANSLATION INITIATION FACTOR 6"/>
    <property type="match status" value="1"/>
</dbReference>
<dbReference type="InterPro" id="IPR002769">
    <property type="entry name" value="eIF6"/>
</dbReference>
<comment type="subunit">
    <text evidence="3">Monomer. Associates with the 60S ribosomal subunit.</text>
</comment>
<comment type="caution">
    <text evidence="4">The sequence shown here is derived from an EMBL/GenBank/DDBJ whole genome shotgun (WGS) entry which is preliminary data.</text>
</comment>
<dbReference type="EMBL" id="CASHTH010003031">
    <property type="protein sequence ID" value="CAI8039218.1"/>
    <property type="molecule type" value="Genomic_DNA"/>
</dbReference>
<evidence type="ECO:0000313" key="4">
    <source>
        <dbReference type="EMBL" id="CAI8039218.1"/>
    </source>
</evidence>
<dbReference type="Proteomes" id="UP001174909">
    <property type="component" value="Unassembled WGS sequence"/>
</dbReference>
<dbReference type="HAMAP" id="MF_00032">
    <property type="entry name" value="eIF_6"/>
    <property type="match status" value="1"/>
</dbReference>
<gene>
    <name evidence="3" type="primary">EIF6</name>
    <name evidence="4" type="ORF">GBAR_LOCUS21797</name>
</gene>
<evidence type="ECO:0000256" key="3">
    <source>
        <dbReference type="HAMAP-Rule" id="MF_03132"/>
    </source>
</evidence>
<proteinExistence type="inferred from homology"/>
<comment type="similarity">
    <text evidence="3">Belongs to the eIF-6 family.</text>
</comment>
<keyword evidence="2 3" id="KW-0648">Protein biosynthesis</keyword>
<dbReference type="SUPFAM" id="SSF55909">
    <property type="entry name" value="Pentein"/>
    <property type="match status" value="1"/>
</dbReference>
<dbReference type="GO" id="GO:0005737">
    <property type="term" value="C:cytoplasm"/>
    <property type="evidence" value="ECO:0007669"/>
    <property type="project" value="UniProtKB-SubCell"/>
</dbReference>
<dbReference type="GO" id="GO:0043023">
    <property type="term" value="F:ribosomal large subunit binding"/>
    <property type="evidence" value="ECO:0007669"/>
    <property type="project" value="UniProtKB-UniRule"/>
</dbReference>
<evidence type="ECO:0000256" key="2">
    <source>
        <dbReference type="ARBA" id="ARBA00022917"/>
    </source>
</evidence>
<keyword evidence="3" id="KW-0539">Nucleus</keyword>
<dbReference type="GO" id="GO:0003743">
    <property type="term" value="F:translation initiation factor activity"/>
    <property type="evidence" value="ECO:0007669"/>
    <property type="project" value="UniProtKB-UniRule"/>
</dbReference>
<accession>A0AA35WZ20</accession>
<dbReference type="GO" id="GO:0042273">
    <property type="term" value="P:ribosomal large subunit biogenesis"/>
    <property type="evidence" value="ECO:0007669"/>
    <property type="project" value="UniProtKB-UniRule"/>
</dbReference>
<reference evidence="4" key="1">
    <citation type="submission" date="2023-03" db="EMBL/GenBank/DDBJ databases">
        <authorList>
            <person name="Steffen K."/>
            <person name="Cardenas P."/>
        </authorList>
    </citation>
    <scope>NUCLEOTIDE SEQUENCE</scope>
</reference>
<dbReference type="GO" id="GO:0005730">
    <property type="term" value="C:nucleolus"/>
    <property type="evidence" value="ECO:0007669"/>
    <property type="project" value="UniProtKB-SubCell"/>
</dbReference>
<comment type="function">
    <text evidence="3">Binds to the 60S ribosomal subunit and prevents its association with the 40S ribosomal subunit to form the 80S initiation complex in the cytoplasm. May also be involved in ribosome biogenesis.</text>
</comment>
<protein>
    <recommendedName>
        <fullName evidence="3">Eukaryotic translation initiation factor 6</fullName>
        <shortName evidence="3">eIF-6</shortName>
    </recommendedName>
</protein>
<dbReference type="Pfam" id="PF01912">
    <property type="entry name" value="eIF-6"/>
    <property type="match status" value="1"/>
</dbReference>
<dbReference type="NCBIfam" id="TIGR00323">
    <property type="entry name" value="eIF-6"/>
    <property type="match status" value="1"/>
</dbReference>
<keyword evidence="3" id="KW-0963">Cytoplasm</keyword>
<keyword evidence="3" id="KW-0690">Ribosome biogenesis</keyword>
<name>A0AA35WZ20_GEOBA</name>
<evidence type="ECO:0000313" key="5">
    <source>
        <dbReference type="Proteomes" id="UP001174909"/>
    </source>
</evidence>
<sequence>MGYTRARGEKLGEHLGVSVVYASVANTRLLGTLMVFNNHGLLLPVTASEDEYEHMKKATGLNVGFLDSKYTALGNLICANDRGAIISPGFPQECVRVIGDVLDVEVIRGKVAGYHQAGSMAVANMHGGIVHPETDEDDISRFSSVLGVSMEQATINGGVPFVSSGILLNNKAAVTGSFTSGPEIMMLTRAFGV</sequence>
<comment type="subcellular location">
    <subcellularLocation>
        <location evidence="3">Cytoplasm</location>
    </subcellularLocation>
    <subcellularLocation>
        <location evidence="3">Nucleus</location>
        <location evidence="3">Nucleolus</location>
    </subcellularLocation>
    <text evidence="3">Shuttles between cytoplasm and nucleus/nucleolus.</text>
</comment>
<dbReference type="GO" id="GO:0042256">
    <property type="term" value="P:cytosolic ribosome assembly"/>
    <property type="evidence" value="ECO:0007669"/>
    <property type="project" value="UniProtKB-UniRule"/>
</dbReference>
<dbReference type="Gene3D" id="3.75.10.10">
    <property type="entry name" value="L-arginine/glycine Amidinotransferase, Chain A"/>
    <property type="match status" value="1"/>
</dbReference>
<keyword evidence="1 3" id="KW-0396">Initiation factor</keyword>